<feature type="domain" description="CBS" evidence="3">
    <location>
        <begin position="74"/>
        <end position="130"/>
    </location>
</feature>
<dbReference type="CDD" id="cd04622">
    <property type="entry name" value="CBS_pair_HRP1_like"/>
    <property type="match status" value="1"/>
</dbReference>
<evidence type="ECO:0000256" key="1">
    <source>
        <dbReference type="ARBA" id="ARBA00023122"/>
    </source>
</evidence>
<name>A0A939PIW9_9ACTN</name>
<dbReference type="InterPro" id="IPR000644">
    <property type="entry name" value="CBS_dom"/>
</dbReference>
<comment type="caution">
    <text evidence="4">The sequence shown here is derived from an EMBL/GenBank/DDBJ whole genome shotgun (WGS) entry which is preliminary data.</text>
</comment>
<reference evidence="4" key="1">
    <citation type="submission" date="2021-03" db="EMBL/GenBank/DDBJ databases">
        <authorList>
            <person name="Kanchanasin P."/>
            <person name="Saeng-In P."/>
            <person name="Phongsopitanun W."/>
            <person name="Yuki M."/>
            <person name="Kudo T."/>
            <person name="Ohkuma M."/>
            <person name="Tanasupawat S."/>
        </authorList>
    </citation>
    <scope>NUCLEOTIDE SEQUENCE</scope>
    <source>
        <strain evidence="4">GKU 128</strain>
    </source>
</reference>
<dbReference type="SMART" id="SM00116">
    <property type="entry name" value="CBS"/>
    <property type="match status" value="2"/>
</dbReference>
<dbReference type="Proteomes" id="UP000669179">
    <property type="component" value="Unassembled WGS sequence"/>
</dbReference>
<dbReference type="Gene3D" id="3.10.580.10">
    <property type="entry name" value="CBS-domain"/>
    <property type="match status" value="1"/>
</dbReference>
<gene>
    <name evidence="4" type="ORF">J4573_19955</name>
</gene>
<keyword evidence="5" id="KW-1185">Reference proteome</keyword>
<dbReference type="SUPFAM" id="SSF54631">
    <property type="entry name" value="CBS-domain pair"/>
    <property type="match status" value="1"/>
</dbReference>
<keyword evidence="1 2" id="KW-0129">CBS domain</keyword>
<accession>A0A939PIW9</accession>
<protein>
    <submittedName>
        <fullName evidence="4">CBS domain-containing protein</fullName>
    </submittedName>
</protein>
<sequence length="143" mass="15832">MAMARDIMHLGAECINEDETLLAAAQKMRDLDVGSLPICGNDDRLRGIITDRDIVVRCCADGSDPAQVKAGEFAQDQLHLVSATDDADAVVRMMERHQIRRVPVIEDRRLVGMISEADLAQHLPDDQLARFVENVYAPGRNAH</sequence>
<dbReference type="PROSITE" id="PS51371">
    <property type="entry name" value="CBS"/>
    <property type="match status" value="2"/>
</dbReference>
<dbReference type="Pfam" id="PF00571">
    <property type="entry name" value="CBS"/>
    <property type="match status" value="2"/>
</dbReference>
<dbReference type="InterPro" id="IPR046342">
    <property type="entry name" value="CBS_dom_sf"/>
</dbReference>
<dbReference type="EMBL" id="JAGEOJ010000008">
    <property type="protein sequence ID" value="MBO2449386.1"/>
    <property type="molecule type" value="Genomic_DNA"/>
</dbReference>
<dbReference type="InterPro" id="IPR051257">
    <property type="entry name" value="Diverse_CBS-Domain"/>
</dbReference>
<evidence type="ECO:0000313" key="5">
    <source>
        <dbReference type="Proteomes" id="UP000669179"/>
    </source>
</evidence>
<dbReference type="PANTHER" id="PTHR43080">
    <property type="entry name" value="CBS DOMAIN-CONTAINING PROTEIN CBSX3, MITOCHONDRIAL"/>
    <property type="match status" value="1"/>
</dbReference>
<proteinExistence type="predicted"/>
<evidence type="ECO:0000256" key="2">
    <source>
        <dbReference type="PROSITE-ProRule" id="PRU00703"/>
    </source>
</evidence>
<evidence type="ECO:0000259" key="3">
    <source>
        <dbReference type="PROSITE" id="PS51371"/>
    </source>
</evidence>
<organism evidence="4 5">
    <name type="scientific">Actinomadura barringtoniae</name>
    <dbReference type="NCBI Taxonomy" id="1427535"/>
    <lineage>
        <taxon>Bacteria</taxon>
        <taxon>Bacillati</taxon>
        <taxon>Actinomycetota</taxon>
        <taxon>Actinomycetes</taxon>
        <taxon>Streptosporangiales</taxon>
        <taxon>Thermomonosporaceae</taxon>
        <taxon>Actinomadura</taxon>
    </lineage>
</organism>
<dbReference type="AlphaFoldDB" id="A0A939PIW9"/>
<evidence type="ECO:0000313" key="4">
    <source>
        <dbReference type="EMBL" id="MBO2449386.1"/>
    </source>
</evidence>
<dbReference type="RefSeq" id="WP_208257283.1">
    <property type="nucleotide sequence ID" value="NZ_JAGEOJ010000008.1"/>
</dbReference>
<feature type="domain" description="CBS" evidence="3">
    <location>
        <begin position="8"/>
        <end position="65"/>
    </location>
</feature>
<dbReference type="PANTHER" id="PTHR43080:SF2">
    <property type="entry name" value="CBS DOMAIN-CONTAINING PROTEIN"/>
    <property type="match status" value="1"/>
</dbReference>